<dbReference type="EMBL" id="KX132085">
    <property type="protein sequence ID" value="ANJ01486.1"/>
    <property type="molecule type" value="Genomic_DNA"/>
</dbReference>
<gene>
    <name evidence="2" type="primary">atp8</name>
</gene>
<accession>A0A191UJ40</accession>
<name>A0A191UJ40_9CUCU</name>
<keyword evidence="1" id="KW-1133">Transmembrane helix</keyword>
<feature type="transmembrane region" description="Helical" evidence="1">
    <location>
        <begin position="12"/>
        <end position="29"/>
    </location>
</feature>
<protein>
    <submittedName>
        <fullName evidence="2">ATP synthase F0 subunit 8</fullName>
    </submittedName>
</protein>
<organism evidence="2">
    <name type="scientific">Calvia championorum</name>
    <dbReference type="NCBI Taxonomy" id="1856879"/>
    <lineage>
        <taxon>Eukaryota</taxon>
        <taxon>Metazoa</taxon>
        <taxon>Ecdysozoa</taxon>
        <taxon>Arthropoda</taxon>
        <taxon>Hexapoda</taxon>
        <taxon>Insecta</taxon>
        <taxon>Pterygota</taxon>
        <taxon>Neoptera</taxon>
        <taxon>Endopterygota</taxon>
        <taxon>Coleoptera</taxon>
        <taxon>Polyphaga</taxon>
        <taxon>Cucujiformia</taxon>
        <taxon>Coccinelloidea</taxon>
        <taxon>Coccinellidae</taxon>
        <taxon>Coccinellinae</taxon>
        <taxon>Coccinellini</taxon>
        <taxon>Calvia</taxon>
    </lineage>
</organism>
<sequence length="50" mass="6217">MPQAMPLNWLSLYFTFIIIFFIIIVKIYYSQNKNPKAMLIKFMKKNNWKW</sequence>
<keyword evidence="2" id="KW-0496">Mitochondrion</keyword>
<keyword evidence="1" id="KW-0472">Membrane</keyword>
<geneLocation type="mitochondrion" evidence="2"/>
<dbReference type="AlphaFoldDB" id="A0A191UJ40"/>
<keyword evidence="1" id="KW-0812">Transmembrane</keyword>
<proteinExistence type="predicted"/>
<evidence type="ECO:0000313" key="2">
    <source>
        <dbReference type="EMBL" id="ANJ01486.1"/>
    </source>
</evidence>
<reference evidence="2" key="1">
    <citation type="submission" date="2016-04" db="EMBL/GenBank/DDBJ databases">
        <title>Mitochondrial genomes of ladybirds.</title>
        <authorList>
            <person name="Li H.-S."/>
            <person name="Liang X.-Y."/>
            <person name="Pang H."/>
        </authorList>
    </citation>
    <scope>NUCLEOTIDE SEQUENCE</scope>
    <source>
        <strain evidence="2">Cocc9</strain>
    </source>
</reference>
<evidence type="ECO:0000256" key="1">
    <source>
        <dbReference type="SAM" id="Phobius"/>
    </source>
</evidence>